<accession>A0A7W9X2Q0</accession>
<reference evidence="1 2" key="1">
    <citation type="submission" date="2020-08" db="EMBL/GenBank/DDBJ databases">
        <title>The Agave Microbiome: Exploring the role of microbial communities in plant adaptations to desert environments.</title>
        <authorList>
            <person name="Partida-Martinez L.P."/>
        </authorList>
    </citation>
    <scope>NUCLEOTIDE SEQUENCE [LARGE SCALE GENOMIC DNA]</scope>
    <source>
        <strain evidence="1 2">AT3.2</strain>
    </source>
</reference>
<protein>
    <submittedName>
        <fullName evidence="1">Uncharacterized protein</fullName>
    </submittedName>
</protein>
<sequence>MSDPIEQAALNARLMTPIAAIVDKQRATLAPMLHGGTGQAAQAALRDDECVRKIATFCYPLLPGLVRLAVKEPTFVSFILNNREKVLAPLTRPA</sequence>
<comment type="caution">
    <text evidence="1">The sequence shown here is derived from an EMBL/GenBank/DDBJ whole genome shotgun (WGS) entry which is preliminary data.</text>
</comment>
<dbReference type="RefSeq" id="WP_183555962.1">
    <property type="nucleotide sequence ID" value="NZ_JACHBX010000004.1"/>
</dbReference>
<evidence type="ECO:0000313" key="2">
    <source>
        <dbReference type="Proteomes" id="UP000540787"/>
    </source>
</evidence>
<proteinExistence type="predicted"/>
<gene>
    <name evidence="1" type="ORF">HD842_003441</name>
</gene>
<dbReference type="EMBL" id="JACHBX010000004">
    <property type="protein sequence ID" value="MBB6135274.1"/>
    <property type="molecule type" value="Genomic_DNA"/>
</dbReference>
<keyword evidence="2" id="KW-1185">Reference proteome</keyword>
<dbReference type="Proteomes" id="UP000540787">
    <property type="component" value="Unassembled WGS sequence"/>
</dbReference>
<evidence type="ECO:0000313" key="1">
    <source>
        <dbReference type="EMBL" id="MBB6135274.1"/>
    </source>
</evidence>
<organism evidence="1 2">
    <name type="scientific">Massilia aurea</name>
    <dbReference type="NCBI Taxonomy" id="373040"/>
    <lineage>
        <taxon>Bacteria</taxon>
        <taxon>Pseudomonadati</taxon>
        <taxon>Pseudomonadota</taxon>
        <taxon>Betaproteobacteria</taxon>
        <taxon>Burkholderiales</taxon>
        <taxon>Oxalobacteraceae</taxon>
        <taxon>Telluria group</taxon>
        <taxon>Massilia</taxon>
    </lineage>
</organism>
<dbReference type="AlphaFoldDB" id="A0A7W9X2Q0"/>
<name>A0A7W9X2Q0_9BURK</name>